<sequence length="164" mass="19084">MKSKSTAQFLILCLFLILSENCSRKVEFTEIKRRTTIINGQYYYDILVSNCSDSIGELKSQMISFYNMKARNLKSKGDHKIIAGMKFYKKTSCTSYFLNYDEEHTDAFDLTVKEIEFCNNELGTISEDNIDGRIVYMITLSKKNGDVIVEFLKWDKKTNRLSEK</sequence>
<dbReference type="KEGG" id="pje:CRM71_11520"/>
<evidence type="ECO:0000313" key="2">
    <source>
        <dbReference type="Proteomes" id="UP000198427"/>
    </source>
</evidence>
<dbReference type="EMBL" id="FZNZ01000063">
    <property type="protein sequence ID" value="SNS18547.1"/>
    <property type="molecule type" value="Genomic_DNA"/>
</dbReference>
<dbReference type="RefSeq" id="WP_009013199.1">
    <property type="nucleotide sequence ID" value="NZ_CP023864.1"/>
</dbReference>
<evidence type="ECO:0000313" key="1">
    <source>
        <dbReference type="EMBL" id="SNS18547.1"/>
    </source>
</evidence>
<organism evidence="1 2">
    <name type="scientific">Prevotella jejuni</name>
    <dbReference type="NCBI Taxonomy" id="1177574"/>
    <lineage>
        <taxon>Bacteria</taxon>
        <taxon>Pseudomonadati</taxon>
        <taxon>Bacteroidota</taxon>
        <taxon>Bacteroidia</taxon>
        <taxon>Bacteroidales</taxon>
        <taxon>Prevotellaceae</taxon>
        <taxon>Prevotella</taxon>
    </lineage>
</organism>
<proteinExistence type="predicted"/>
<gene>
    <name evidence="1" type="ORF">SAMN06265364_1637</name>
</gene>
<dbReference type="GeneID" id="94030005"/>
<dbReference type="OrthoDB" id="1257757at2"/>
<dbReference type="AlphaFoldDB" id="A0A2K9HM47"/>
<name>A0A2K9HM47_9BACT</name>
<dbReference type="Proteomes" id="UP000198427">
    <property type="component" value="Unassembled WGS sequence"/>
</dbReference>
<comment type="caution">
    <text evidence="1">The sequence shown here is derived from an EMBL/GenBank/DDBJ whole genome shotgun (WGS) entry which is preliminary data.</text>
</comment>
<reference evidence="1 2" key="1">
    <citation type="submission" date="2017-06" db="EMBL/GenBank/DDBJ databases">
        <authorList>
            <person name="Varghese N."/>
            <person name="Submissions S."/>
        </authorList>
    </citation>
    <scope>NUCLEOTIDE SEQUENCE [LARGE SCALE GENOMIC DNA]</scope>
    <source>
        <strain evidence="1 2">DSM 26989</strain>
    </source>
</reference>
<accession>A0A2K9HM47</accession>
<keyword evidence="2" id="KW-1185">Reference proteome</keyword>
<protein>
    <submittedName>
        <fullName evidence="1">Uncharacterized protein</fullName>
    </submittedName>
</protein>